<proteinExistence type="predicted"/>
<dbReference type="EMBL" id="CAADFL010000145">
    <property type="protein sequence ID" value="VFK10564.1"/>
    <property type="molecule type" value="Genomic_DNA"/>
</dbReference>
<dbReference type="AlphaFoldDB" id="A0A450W0I2"/>
<evidence type="ECO:0000313" key="2">
    <source>
        <dbReference type="EMBL" id="VFJ66544.1"/>
    </source>
</evidence>
<gene>
    <name evidence="1" type="ORF">BECKFM1743A_GA0114220_103995</name>
    <name evidence="3" type="ORF">BECKFM1743B_GA0114221_101451</name>
    <name evidence="2" type="ORF">BECKFM1743C_GA0114222_104285</name>
</gene>
<protein>
    <submittedName>
        <fullName evidence="3">Uncharacterized protein</fullName>
    </submittedName>
</protein>
<organism evidence="3">
    <name type="scientific">Candidatus Kentrum sp. FM</name>
    <dbReference type="NCBI Taxonomy" id="2126340"/>
    <lineage>
        <taxon>Bacteria</taxon>
        <taxon>Pseudomonadati</taxon>
        <taxon>Pseudomonadota</taxon>
        <taxon>Gammaproteobacteria</taxon>
        <taxon>Candidatus Kentrum</taxon>
    </lineage>
</organism>
<name>A0A450W0I2_9GAMM</name>
<dbReference type="EMBL" id="CAADFA010000428">
    <property type="protein sequence ID" value="VFJ66544.1"/>
    <property type="molecule type" value="Genomic_DNA"/>
</dbReference>
<evidence type="ECO:0000313" key="3">
    <source>
        <dbReference type="EMBL" id="VFK10564.1"/>
    </source>
</evidence>
<sequence length="160" mass="18233">MTNTRPLRVYSDRSLCPGNAYVALLQAVWGAVPEDPEDPKSGRFDTFLENGGTLFQAADIQTCDYGVLPFDYGFVIEGKLPLATAETFFERLNRSGKKTLVFCWHDRDPALNDDRIILFQTAFERRRKQADTHVLPIFIEPKSCNPKMRIDKSFLQLVSL</sequence>
<reference evidence="3" key="1">
    <citation type="submission" date="2019-02" db="EMBL/GenBank/DDBJ databases">
        <authorList>
            <person name="Gruber-Vodicka R. H."/>
            <person name="Seah K. B. B."/>
        </authorList>
    </citation>
    <scope>NUCLEOTIDE SEQUENCE</scope>
    <source>
        <strain evidence="1">BECK_BZ163</strain>
        <strain evidence="3">BECK_BZ164</strain>
        <strain evidence="2">BECK_BZ165</strain>
    </source>
</reference>
<evidence type="ECO:0000313" key="1">
    <source>
        <dbReference type="EMBL" id="VFJ66060.1"/>
    </source>
</evidence>
<accession>A0A450W0I2</accession>
<dbReference type="EMBL" id="CAADEZ010000399">
    <property type="protein sequence ID" value="VFJ66060.1"/>
    <property type="molecule type" value="Genomic_DNA"/>
</dbReference>